<evidence type="ECO:0000313" key="2">
    <source>
        <dbReference type="EMBL" id="MFC6953737.1"/>
    </source>
</evidence>
<accession>A0ABD5VE63</accession>
<dbReference type="Proteomes" id="UP001596395">
    <property type="component" value="Unassembled WGS sequence"/>
</dbReference>
<evidence type="ECO:0000313" key="3">
    <source>
        <dbReference type="Proteomes" id="UP001596395"/>
    </source>
</evidence>
<dbReference type="EMBL" id="JBHSXN010000002">
    <property type="protein sequence ID" value="MFC6953737.1"/>
    <property type="molecule type" value="Genomic_DNA"/>
</dbReference>
<organism evidence="2 3">
    <name type="scientific">Halorubellus litoreus</name>
    <dbReference type="NCBI Taxonomy" id="755308"/>
    <lineage>
        <taxon>Archaea</taxon>
        <taxon>Methanobacteriati</taxon>
        <taxon>Methanobacteriota</taxon>
        <taxon>Stenosarchaea group</taxon>
        <taxon>Halobacteria</taxon>
        <taxon>Halobacteriales</taxon>
        <taxon>Halorubellaceae</taxon>
        <taxon>Halorubellus</taxon>
    </lineage>
</organism>
<dbReference type="RefSeq" id="WP_336350690.1">
    <property type="nucleotide sequence ID" value="NZ_JAZAQL010000002.1"/>
</dbReference>
<proteinExistence type="predicted"/>
<feature type="region of interest" description="Disordered" evidence="1">
    <location>
        <begin position="1"/>
        <end position="24"/>
    </location>
</feature>
<dbReference type="AlphaFoldDB" id="A0ABD5VE63"/>
<comment type="caution">
    <text evidence="2">The sequence shown here is derived from an EMBL/GenBank/DDBJ whole genome shotgun (WGS) entry which is preliminary data.</text>
</comment>
<reference evidence="2 3" key="1">
    <citation type="journal article" date="2019" name="Int. J. Syst. Evol. Microbiol.">
        <title>The Global Catalogue of Microorganisms (GCM) 10K type strain sequencing project: providing services to taxonomists for standard genome sequencing and annotation.</title>
        <authorList>
            <consortium name="The Broad Institute Genomics Platform"/>
            <consortium name="The Broad Institute Genome Sequencing Center for Infectious Disease"/>
            <person name="Wu L."/>
            <person name="Ma J."/>
        </authorList>
    </citation>
    <scope>NUCLEOTIDE SEQUENCE [LARGE SCALE GENOMIC DNA]</scope>
    <source>
        <strain evidence="2 3">GX26</strain>
    </source>
</reference>
<feature type="compositionally biased region" description="Polar residues" evidence="1">
    <location>
        <begin position="9"/>
        <end position="19"/>
    </location>
</feature>
<name>A0ABD5VE63_9EURY</name>
<evidence type="ECO:0000256" key="1">
    <source>
        <dbReference type="SAM" id="MobiDB-lite"/>
    </source>
</evidence>
<keyword evidence="3" id="KW-1185">Reference proteome</keyword>
<protein>
    <submittedName>
        <fullName evidence="2">Uncharacterized protein</fullName>
    </submittedName>
</protein>
<sequence length="154" mass="17648">MFDEDDEPITSSDTENATTFHPAEAPHELRARYERLYKYNIGDTRTWSDQEALRNRDNLALYDAISSQVDLTKAQRRRGRELFDELNIRQIGYGAELIAYCVCIHVAEQDGRRHVFNGGELNDDPFLVLAGHQGYSTTRIFACLAAVKEALRHE</sequence>
<gene>
    <name evidence="2" type="ORF">ACFQGB_12770</name>
</gene>